<sequence>MTRAPKKSETLEIRLPYQTKTAFMARCRDEGRTASDAVRGYIESEVGGRPVRSRSRIWIAMAAALGLAIGAAAAPSLAQTTSDQAAFGKLDRNGDGVLSYEEFSAR</sequence>
<name>A0ABN1GY00_9CAUL</name>
<organism evidence="3 4">
    <name type="scientific">Brevundimonas kwangchunensis</name>
    <dbReference type="NCBI Taxonomy" id="322163"/>
    <lineage>
        <taxon>Bacteria</taxon>
        <taxon>Pseudomonadati</taxon>
        <taxon>Pseudomonadota</taxon>
        <taxon>Alphaproteobacteria</taxon>
        <taxon>Caulobacterales</taxon>
        <taxon>Caulobacteraceae</taxon>
        <taxon>Brevundimonas</taxon>
    </lineage>
</organism>
<dbReference type="Gene3D" id="1.10.238.10">
    <property type="entry name" value="EF-hand"/>
    <property type="match status" value="1"/>
</dbReference>
<feature type="transmembrane region" description="Helical" evidence="1">
    <location>
        <begin position="57"/>
        <end position="78"/>
    </location>
</feature>
<keyword evidence="4" id="KW-1185">Reference proteome</keyword>
<keyword evidence="1" id="KW-1133">Transmembrane helix</keyword>
<evidence type="ECO:0000256" key="1">
    <source>
        <dbReference type="SAM" id="Phobius"/>
    </source>
</evidence>
<reference evidence="3 4" key="1">
    <citation type="journal article" date="2019" name="Int. J. Syst. Evol. Microbiol.">
        <title>The Global Catalogue of Microorganisms (GCM) 10K type strain sequencing project: providing services to taxonomists for standard genome sequencing and annotation.</title>
        <authorList>
            <consortium name="The Broad Institute Genomics Platform"/>
            <consortium name="The Broad Institute Genome Sequencing Center for Infectious Disease"/>
            <person name="Wu L."/>
            <person name="Ma J."/>
        </authorList>
    </citation>
    <scope>NUCLEOTIDE SEQUENCE [LARGE SCALE GENOMIC DNA]</scope>
    <source>
        <strain evidence="3 4">JCM 12928</strain>
    </source>
</reference>
<accession>A0ABN1GY00</accession>
<evidence type="ECO:0000313" key="3">
    <source>
        <dbReference type="EMBL" id="GAA0623118.1"/>
    </source>
</evidence>
<dbReference type="PROSITE" id="PS50222">
    <property type="entry name" value="EF_HAND_2"/>
    <property type="match status" value="1"/>
</dbReference>
<evidence type="ECO:0000259" key="2">
    <source>
        <dbReference type="PROSITE" id="PS50222"/>
    </source>
</evidence>
<proteinExistence type="predicted"/>
<comment type="caution">
    <text evidence="3">The sequence shown here is derived from an EMBL/GenBank/DDBJ whole genome shotgun (WGS) entry which is preliminary data.</text>
</comment>
<dbReference type="EMBL" id="BAAAGA010000005">
    <property type="protein sequence ID" value="GAA0623118.1"/>
    <property type="molecule type" value="Genomic_DNA"/>
</dbReference>
<dbReference type="InterPro" id="IPR002048">
    <property type="entry name" value="EF_hand_dom"/>
</dbReference>
<evidence type="ECO:0000313" key="4">
    <source>
        <dbReference type="Proteomes" id="UP001501352"/>
    </source>
</evidence>
<keyword evidence="1" id="KW-0472">Membrane</keyword>
<gene>
    <name evidence="3" type="ORF">GCM10009422_18930</name>
</gene>
<feature type="domain" description="EF-hand" evidence="2">
    <location>
        <begin position="84"/>
        <end position="106"/>
    </location>
</feature>
<dbReference type="RefSeq" id="WP_343793097.1">
    <property type="nucleotide sequence ID" value="NZ_BAAAGA010000005.1"/>
</dbReference>
<dbReference type="InterPro" id="IPR018247">
    <property type="entry name" value="EF_Hand_1_Ca_BS"/>
</dbReference>
<protein>
    <submittedName>
        <fullName evidence="3">EF-hand domain-containing protein</fullName>
    </submittedName>
</protein>
<dbReference type="Proteomes" id="UP001501352">
    <property type="component" value="Unassembled WGS sequence"/>
</dbReference>
<dbReference type="PROSITE" id="PS00018">
    <property type="entry name" value="EF_HAND_1"/>
    <property type="match status" value="1"/>
</dbReference>
<keyword evidence="1" id="KW-0812">Transmembrane</keyword>